<dbReference type="GO" id="GO:0009401">
    <property type="term" value="P:phosphoenolpyruvate-dependent sugar phosphotransferase system"/>
    <property type="evidence" value="ECO:0007669"/>
    <property type="project" value="UniProtKB-KW"/>
</dbReference>
<comment type="caution">
    <text evidence="9">The sequence shown here is derived from an EMBL/GenBank/DDBJ whole genome shotgun (WGS) entry which is preliminary data.</text>
</comment>
<dbReference type="PROSITE" id="PS51101">
    <property type="entry name" value="PTS_EIIB_TYPE_4"/>
    <property type="match status" value="1"/>
</dbReference>
<evidence type="ECO:0000256" key="5">
    <source>
        <dbReference type="ARBA" id="ARBA00022679"/>
    </source>
</evidence>
<evidence type="ECO:0000256" key="6">
    <source>
        <dbReference type="ARBA" id="ARBA00022683"/>
    </source>
</evidence>
<evidence type="ECO:0000256" key="3">
    <source>
        <dbReference type="ARBA" id="ARBA00022490"/>
    </source>
</evidence>
<evidence type="ECO:0000313" key="10">
    <source>
        <dbReference type="Proteomes" id="UP000293142"/>
    </source>
</evidence>
<proteinExistence type="predicted"/>
<keyword evidence="6" id="KW-0598">Phosphotransferase system</keyword>
<dbReference type="EMBL" id="SIRE01000034">
    <property type="protein sequence ID" value="TBL70096.1"/>
    <property type="molecule type" value="Genomic_DNA"/>
</dbReference>
<protein>
    <submittedName>
        <fullName evidence="9">PTS mannose/fructose/sorbose transporter subunit IIB</fullName>
    </submittedName>
</protein>
<evidence type="ECO:0000313" key="9">
    <source>
        <dbReference type="EMBL" id="TBL70096.1"/>
    </source>
</evidence>
<keyword evidence="3" id="KW-0963">Cytoplasm</keyword>
<sequence length="163" mass="17667">MMKMVLVRVDDRLIHGQVAVGWTRFVGGTCILVVDDEVAQDNTQKMLLKMSTPVGVKSSVVSIADAAAQLAAGKFRNEKLIIIVRGPQALLGLIEGGVALPKINIGNVRMTEGRERLTKEVAATPDEIEAWRKLDAAGLELEALWLPGGSATNFNQIIRSYTK</sequence>
<keyword evidence="10" id="KW-1185">Reference proteome</keyword>
<keyword evidence="5" id="KW-0808">Transferase</keyword>
<dbReference type="OrthoDB" id="9788818at2"/>
<dbReference type="Gene3D" id="3.40.35.10">
    <property type="entry name" value="Phosphotransferase system, sorbose subfamily IIB component"/>
    <property type="match status" value="1"/>
</dbReference>
<evidence type="ECO:0000256" key="4">
    <source>
        <dbReference type="ARBA" id="ARBA00022597"/>
    </source>
</evidence>
<organism evidence="9 10">
    <name type="scientific">Paenibacillus thalictri</name>
    <dbReference type="NCBI Taxonomy" id="2527873"/>
    <lineage>
        <taxon>Bacteria</taxon>
        <taxon>Bacillati</taxon>
        <taxon>Bacillota</taxon>
        <taxon>Bacilli</taxon>
        <taxon>Bacillales</taxon>
        <taxon>Paenibacillaceae</taxon>
        <taxon>Paenibacillus</taxon>
    </lineage>
</organism>
<comment type="subcellular location">
    <subcellularLocation>
        <location evidence="1">Cytoplasm</location>
    </subcellularLocation>
</comment>
<dbReference type="GO" id="GO:0016301">
    <property type="term" value="F:kinase activity"/>
    <property type="evidence" value="ECO:0007669"/>
    <property type="project" value="UniProtKB-KW"/>
</dbReference>
<dbReference type="SUPFAM" id="SSF52728">
    <property type="entry name" value="PTS IIb component"/>
    <property type="match status" value="1"/>
</dbReference>
<gene>
    <name evidence="9" type="ORF">EYB31_34365</name>
</gene>
<dbReference type="GO" id="GO:0005737">
    <property type="term" value="C:cytoplasm"/>
    <property type="evidence" value="ECO:0007669"/>
    <property type="project" value="UniProtKB-SubCell"/>
</dbReference>
<dbReference type="Proteomes" id="UP000293142">
    <property type="component" value="Unassembled WGS sequence"/>
</dbReference>
<dbReference type="GO" id="GO:0008982">
    <property type="term" value="F:protein-N(PI)-phosphohistidine-sugar phosphotransferase activity"/>
    <property type="evidence" value="ECO:0007669"/>
    <property type="project" value="InterPro"/>
</dbReference>
<accession>A0A4Q9DFI9</accession>
<reference evidence="9 10" key="1">
    <citation type="submission" date="2019-02" db="EMBL/GenBank/DDBJ databases">
        <title>Paenibacillus sp. nov., isolated from surface-sterilized tissue of Thalictrum simplex L.</title>
        <authorList>
            <person name="Tuo L."/>
        </authorList>
    </citation>
    <scope>NUCLEOTIDE SEQUENCE [LARGE SCALE GENOMIC DNA]</scope>
    <source>
        <strain evidence="9 10">N2SHLJ1</strain>
    </source>
</reference>
<dbReference type="AlphaFoldDB" id="A0A4Q9DFI9"/>
<evidence type="ECO:0000256" key="2">
    <source>
        <dbReference type="ARBA" id="ARBA00022448"/>
    </source>
</evidence>
<dbReference type="Pfam" id="PF03830">
    <property type="entry name" value="PTSIIB_sorb"/>
    <property type="match status" value="1"/>
</dbReference>
<feature type="domain" description="PTS EIIB type-4" evidence="8">
    <location>
        <begin position="1"/>
        <end position="163"/>
    </location>
</feature>
<evidence type="ECO:0000256" key="7">
    <source>
        <dbReference type="ARBA" id="ARBA00022777"/>
    </source>
</evidence>
<dbReference type="InterPro" id="IPR004720">
    <property type="entry name" value="PTS_IIB_sorbose-sp"/>
</dbReference>
<evidence type="ECO:0000259" key="8">
    <source>
        <dbReference type="PROSITE" id="PS51101"/>
    </source>
</evidence>
<dbReference type="InterPro" id="IPR036667">
    <property type="entry name" value="PTS_IIB_sorbose-sp_sf"/>
</dbReference>
<name>A0A4Q9DFI9_9BACL</name>
<evidence type="ECO:0000256" key="1">
    <source>
        <dbReference type="ARBA" id="ARBA00004496"/>
    </source>
</evidence>
<keyword evidence="7" id="KW-0418">Kinase</keyword>
<dbReference type="RefSeq" id="WP_131018120.1">
    <property type="nucleotide sequence ID" value="NZ_SIRE01000034.1"/>
</dbReference>
<keyword evidence="4" id="KW-0762">Sugar transport</keyword>
<keyword evidence="2" id="KW-0813">Transport</keyword>